<dbReference type="InterPro" id="IPR006094">
    <property type="entry name" value="Oxid_FAD_bind_N"/>
</dbReference>
<feature type="domain" description="FAD-binding PCMH-type" evidence="5">
    <location>
        <begin position="41"/>
        <end position="218"/>
    </location>
</feature>
<dbReference type="SUPFAM" id="SSF56176">
    <property type="entry name" value="FAD-binding/transporter-associated domain-like"/>
    <property type="match status" value="1"/>
</dbReference>
<keyword evidence="7" id="KW-1185">Reference proteome</keyword>
<evidence type="ECO:0000256" key="1">
    <source>
        <dbReference type="ARBA" id="ARBA00005466"/>
    </source>
</evidence>
<comment type="similarity">
    <text evidence="1">Belongs to the oxygen-dependent FAD-linked oxidoreductase family.</text>
</comment>
<dbReference type="PANTHER" id="PTHR42973">
    <property type="entry name" value="BINDING OXIDOREDUCTASE, PUTATIVE (AFU_ORTHOLOGUE AFUA_1G17690)-RELATED"/>
    <property type="match status" value="1"/>
</dbReference>
<dbReference type="InterPro" id="IPR016166">
    <property type="entry name" value="FAD-bd_PCMH"/>
</dbReference>
<dbReference type="InterPro" id="IPR050416">
    <property type="entry name" value="FAD-linked_Oxidoreductase"/>
</dbReference>
<evidence type="ECO:0000256" key="2">
    <source>
        <dbReference type="ARBA" id="ARBA00022630"/>
    </source>
</evidence>
<comment type="caution">
    <text evidence="6">The sequence shown here is derived from an EMBL/GenBank/DDBJ whole genome shotgun (WGS) entry which is preliminary data.</text>
</comment>
<proteinExistence type="inferred from homology"/>
<dbReference type="GO" id="GO:0016491">
    <property type="term" value="F:oxidoreductase activity"/>
    <property type="evidence" value="ECO:0007669"/>
    <property type="project" value="UniProtKB-KW"/>
</dbReference>
<evidence type="ECO:0000256" key="3">
    <source>
        <dbReference type="ARBA" id="ARBA00022827"/>
    </source>
</evidence>
<gene>
    <name evidence="6" type="ORF">BJ875DRAFT_365398</name>
</gene>
<dbReference type="PANTHER" id="PTHR42973:SF54">
    <property type="entry name" value="FAD-BINDING PCMH-TYPE DOMAIN-CONTAINING PROTEIN"/>
    <property type="match status" value="1"/>
</dbReference>
<dbReference type="InterPro" id="IPR016169">
    <property type="entry name" value="FAD-bd_PCMH_sub2"/>
</dbReference>
<dbReference type="Pfam" id="PF01565">
    <property type="entry name" value="FAD_binding_4"/>
    <property type="match status" value="1"/>
</dbReference>
<evidence type="ECO:0000256" key="4">
    <source>
        <dbReference type="ARBA" id="ARBA00023002"/>
    </source>
</evidence>
<dbReference type="Gene3D" id="3.30.465.10">
    <property type="match status" value="1"/>
</dbReference>
<evidence type="ECO:0000313" key="7">
    <source>
        <dbReference type="Proteomes" id="UP000824998"/>
    </source>
</evidence>
<dbReference type="AlphaFoldDB" id="A0A9P8CA61"/>
<dbReference type="GO" id="GO:0071949">
    <property type="term" value="F:FAD binding"/>
    <property type="evidence" value="ECO:0007669"/>
    <property type="project" value="InterPro"/>
</dbReference>
<reference evidence="6" key="1">
    <citation type="journal article" date="2021" name="IMA Fungus">
        <title>Genomic characterization of three marine fungi, including Emericellopsis atlantica sp. nov. with signatures of a generalist lifestyle and marine biomass degradation.</title>
        <authorList>
            <person name="Hagestad O.C."/>
            <person name="Hou L."/>
            <person name="Andersen J.H."/>
            <person name="Hansen E.H."/>
            <person name="Altermark B."/>
            <person name="Li C."/>
            <person name="Kuhnert E."/>
            <person name="Cox R.J."/>
            <person name="Crous P.W."/>
            <person name="Spatafora J.W."/>
            <person name="Lail K."/>
            <person name="Amirebrahimi M."/>
            <person name="Lipzen A."/>
            <person name="Pangilinan J."/>
            <person name="Andreopoulos W."/>
            <person name="Hayes R.D."/>
            <person name="Ng V."/>
            <person name="Grigoriev I.V."/>
            <person name="Jackson S.A."/>
            <person name="Sutton T.D.S."/>
            <person name="Dobson A.D.W."/>
            <person name="Rama T."/>
        </authorList>
    </citation>
    <scope>NUCLEOTIDE SEQUENCE</scope>
    <source>
        <strain evidence="6">TRa018bII</strain>
    </source>
</reference>
<protein>
    <submittedName>
        <fullName evidence="6">FAD binding domain-containing protein</fullName>
    </submittedName>
</protein>
<evidence type="ECO:0000313" key="6">
    <source>
        <dbReference type="EMBL" id="KAG9239563.1"/>
    </source>
</evidence>
<name>A0A9P8CA61_9HELO</name>
<keyword evidence="4" id="KW-0560">Oxidoreductase</keyword>
<accession>A0A9P8CA61</accession>
<evidence type="ECO:0000259" key="5">
    <source>
        <dbReference type="PROSITE" id="PS51387"/>
    </source>
</evidence>
<sequence>MLNPNATNTCDYFKVHFPSMTIMPTDCNYTTENEVSWNAGNWLGPTCVLTPSSPEDLSCAVKTLVKFATPFAMRGGGHMTITDAANINSTGILISSTNLLTMELSKDKSYLSVAPGRRWGDTYVYLDEDKSGKMVVGGRYSPVGIPGYLLGGGMSFFSYEYGFSSTNGNVKTFECVLADGSIVEATVENEYSDLYWALQGGGNSFCLLTKFELRTIDSPSITLGNLSYGFGDTTKDQWLSSVLNYVLNGSSDPKAAITPVARYAAGMPGPRYDATLFYNGNVTKPAILNDFQGGLLPGNNLTTLIPLTMSAFAKAVAPAFEEGGESQGLRQRFYVVSHKATREAMDVVHETFFDGVIAHNLTGLSGFFVGLAWNSITTEFIAKSNSGIGCPQGIPEEPVFWVEEALTWGDAADDAKIEAFVQVVNANITAQLTAMDASPAYIYLNDADGDQDVFGGYPPENVQCLKSIRDKYDPLKIFTNLMPGGFKVAHA</sequence>
<dbReference type="InterPro" id="IPR036318">
    <property type="entry name" value="FAD-bd_PCMH-like_sf"/>
</dbReference>
<dbReference type="PROSITE" id="PS51387">
    <property type="entry name" value="FAD_PCMH"/>
    <property type="match status" value="1"/>
</dbReference>
<dbReference type="Proteomes" id="UP000824998">
    <property type="component" value="Unassembled WGS sequence"/>
</dbReference>
<dbReference type="EMBL" id="MU251357">
    <property type="protein sequence ID" value="KAG9239563.1"/>
    <property type="molecule type" value="Genomic_DNA"/>
</dbReference>
<keyword evidence="2" id="KW-0285">Flavoprotein</keyword>
<keyword evidence="3" id="KW-0274">FAD</keyword>
<dbReference type="OrthoDB" id="2151789at2759"/>
<organism evidence="6 7">
    <name type="scientific">Amylocarpus encephaloides</name>
    <dbReference type="NCBI Taxonomy" id="45428"/>
    <lineage>
        <taxon>Eukaryota</taxon>
        <taxon>Fungi</taxon>
        <taxon>Dikarya</taxon>
        <taxon>Ascomycota</taxon>
        <taxon>Pezizomycotina</taxon>
        <taxon>Leotiomycetes</taxon>
        <taxon>Helotiales</taxon>
        <taxon>Helotiales incertae sedis</taxon>
        <taxon>Amylocarpus</taxon>
    </lineage>
</organism>